<evidence type="ECO:0000259" key="11">
    <source>
        <dbReference type="Pfam" id="PF00122"/>
    </source>
</evidence>
<comment type="caution">
    <text evidence="13">The sequence shown here is derived from an EMBL/GenBank/DDBJ whole genome shotgun (WGS) entry which is preliminary data.</text>
</comment>
<evidence type="ECO:0000256" key="8">
    <source>
        <dbReference type="ARBA" id="ARBA00022989"/>
    </source>
</evidence>
<dbReference type="NCBIfam" id="TIGR01525">
    <property type="entry name" value="ATPase-IB_hvy"/>
    <property type="match status" value="1"/>
</dbReference>
<organism evidence="13 14">
    <name type="scientific">Marinobacter halodurans</name>
    <dbReference type="NCBI Taxonomy" id="2528979"/>
    <lineage>
        <taxon>Bacteria</taxon>
        <taxon>Pseudomonadati</taxon>
        <taxon>Pseudomonadota</taxon>
        <taxon>Gammaproteobacteria</taxon>
        <taxon>Pseudomonadales</taxon>
        <taxon>Marinobacteraceae</taxon>
        <taxon>Marinobacter</taxon>
    </lineage>
</organism>
<dbReference type="SFLD" id="SFLDS00003">
    <property type="entry name" value="Haloacid_Dehalogenase"/>
    <property type="match status" value="1"/>
</dbReference>
<evidence type="ECO:0000313" key="13">
    <source>
        <dbReference type="EMBL" id="TBW59657.1"/>
    </source>
</evidence>
<evidence type="ECO:0000256" key="6">
    <source>
        <dbReference type="ARBA" id="ARBA00022840"/>
    </source>
</evidence>
<feature type="transmembrane region" description="Helical" evidence="10">
    <location>
        <begin position="81"/>
        <end position="101"/>
    </location>
</feature>
<feature type="transmembrane region" description="Helical" evidence="10">
    <location>
        <begin position="333"/>
        <end position="359"/>
    </location>
</feature>
<feature type="transmembrane region" description="Helical" evidence="10">
    <location>
        <begin position="183"/>
        <end position="201"/>
    </location>
</feature>
<dbReference type="PANTHER" id="PTHR43520">
    <property type="entry name" value="ATP7, ISOFORM B"/>
    <property type="match status" value="1"/>
</dbReference>
<protein>
    <submittedName>
        <fullName evidence="13">Copper-translocating P-type ATPase</fullName>
    </submittedName>
</protein>
<keyword evidence="7" id="KW-1278">Translocase</keyword>
<dbReference type="InterPro" id="IPR027256">
    <property type="entry name" value="P-typ_ATPase_IB"/>
</dbReference>
<evidence type="ECO:0000313" key="14">
    <source>
        <dbReference type="Proteomes" id="UP000313645"/>
    </source>
</evidence>
<evidence type="ECO:0000256" key="7">
    <source>
        <dbReference type="ARBA" id="ARBA00022967"/>
    </source>
</evidence>
<dbReference type="Pfam" id="PF00702">
    <property type="entry name" value="Hydrolase"/>
    <property type="match status" value="1"/>
</dbReference>
<keyword evidence="5 10" id="KW-0547">Nucleotide-binding</keyword>
<feature type="transmembrane region" description="Helical" evidence="10">
    <location>
        <begin position="145"/>
        <end position="171"/>
    </location>
</feature>
<dbReference type="SFLD" id="SFLDG00002">
    <property type="entry name" value="C1.7:_P-type_atpase_like"/>
    <property type="match status" value="1"/>
</dbReference>
<feature type="transmembrane region" description="Helical" evidence="10">
    <location>
        <begin position="365"/>
        <end position="388"/>
    </location>
</feature>
<dbReference type="InterPro" id="IPR018303">
    <property type="entry name" value="ATPase_P-typ_P_site"/>
</dbReference>
<keyword evidence="10" id="KW-1003">Cell membrane</keyword>
<feature type="transmembrane region" description="Helical" evidence="10">
    <location>
        <begin position="681"/>
        <end position="700"/>
    </location>
</feature>
<keyword evidence="9 10" id="KW-0472">Membrane</keyword>
<feature type="domain" description="P-type ATPase A" evidence="11">
    <location>
        <begin position="220"/>
        <end position="320"/>
    </location>
</feature>
<dbReference type="InterPro" id="IPR001757">
    <property type="entry name" value="P_typ_ATPase"/>
</dbReference>
<comment type="similarity">
    <text evidence="2 10">Belongs to the cation transport ATPase (P-type) (TC 3.A.3) family. Type IB subfamily.</text>
</comment>
<dbReference type="SUPFAM" id="SSF81665">
    <property type="entry name" value="Calcium ATPase, transmembrane domain M"/>
    <property type="match status" value="1"/>
</dbReference>
<dbReference type="SUPFAM" id="SSF56784">
    <property type="entry name" value="HAD-like"/>
    <property type="match status" value="1"/>
</dbReference>
<keyword evidence="4 10" id="KW-0479">Metal-binding</keyword>
<dbReference type="PRINTS" id="PR00119">
    <property type="entry name" value="CATATPASE"/>
</dbReference>
<evidence type="ECO:0000259" key="12">
    <source>
        <dbReference type="Pfam" id="PF19335"/>
    </source>
</evidence>
<dbReference type="Gene3D" id="3.40.1110.10">
    <property type="entry name" value="Calcium-transporting ATPase, cytoplasmic domain N"/>
    <property type="match status" value="1"/>
</dbReference>
<sequence length="735" mass="77427">MHPEVVSEEPGDCPKCGMALEPTSPAAPQTRAEWTCPMHPEIVRDEPGECPICGMALEPKQVSAEDEANPELEDMTRRFKVSVVLAPIVMVLAMGHLIPGFDMDALIPHGVRVWLEMALSTPVVLWCGWPFFVRAWRSLKGWNPNMFTLIGLGVGVAYLYSLVATLLPGIFPPSFRDANGQVAVYYEAAAVIVALVLLGQVMELRARSSTNAAIKALLGLAPKTARRIDDNGDEADVPLDQVQVGDHLRVRPGEKVPVDGTVLEGSSSVDESMISGEPVPVEKSAGSDVIGATINGTGSLVIEAKRVGQETLLSQIVQMVAEASRSRAPIQNLVDVVAAYFVPSVVLAAVVTFIVWGVWGPEPAMAYALINAVAVLIIACPCALGLATPMSIMVASGKGASVGVLFKNAESIQTLRDVDTLIVDKTGTLTEGRPRLQDVVALEGFNEDDILQAAATLERGSEHPLAEAIVDGAESRGVTLTTYSGFESITGKGVKGQVNGQDVALGNRALMEQLGIVSDDLAERAESLRAEGKTAMFVAVGGRPAGLVAVADPIKETTPEAIKSLHREGIRIVMLTGDSATTAKAVAGKLGIDDVMAEVLPEQKAEKVKSLQAEGRFVAMAGDGINDAPALAQAQVGIAMGTGADVAMESAGITLVKGDLLGIVRARHLSRMTMNNIKQNLFFAFIYNGIGVPVAAGILYPVFGVLLSPMIAAAAMSFSSVSVVGNALRLRRARI</sequence>
<dbReference type="InterPro" id="IPR036412">
    <property type="entry name" value="HAD-like_sf"/>
</dbReference>
<dbReference type="PROSITE" id="PS00154">
    <property type="entry name" value="ATPASE_E1_E2"/>
    <property type="match status" value="1"/>
</dbReference>
<dbReference type="Gene3D" id="2.70.150.10">
    <property type="entry name" value="Calcium-transporting ATPase, cytoplasmic transduction domain A"/>
    <property type="match status" value="1"/>
</dbReference>
<keyword evidence="3 10" id="KW-0812">Transmembrane</keyword>
<feature type="domain" description="Heavy metal binding" evidence="12">
    <location>
        <begin position="1"/>
        <end position="22"/>
    </location>
</feature>
<dbReference type="Proteomes" id="UP000313645">
    <property type="component" value="Unassembled WGS sequence"/>
</dbReference>
<keyword evidence="6 10" id="KW-0067">ATP-binding</keyword>
<reference evidence="13 14" key="1">
    <citation type="submission" date="2019-02" db="EMBL/GenBank/DDBJ databases">
        <title>Marinobacter halodurans sp. nov., a marine bacterium isolated from sea tidal flat.</title>
        <authorList>
            <person name="Yoo Y."/>
            <person name="Lee D.W."/>
            <person name="Kim B.S."/>
            <person name="Kim J.-J."/>
        </authorList>
    </citation>
    <scope>NUCLEOTIDE SEQUENCE [LARGE SCALE GENOMIC DNA]</scope>
    <source>
        <strain evidence="13 14">YJ-S3-2</strain>
    </source>
</reference>
<evidence type="ECO:0000256" key="1">
    <source>
        <dbReference type="ARBA" id="ARBA00004127"/>
    </source>
</evidence>
<evidence type="ECO:0000256" key="3">
    <source>
        <dbReference type="ARBA" id="ARBA00022692"/>
    </source>
</evidence>
<dbReference type="PANTHER" id="PTHR43520:SF8">
    <property type="entry name" value="P-TYPE CU(+) TRANSPORTER"/>
    <property type="match status" value="1"/>
</dbReference>
<feature type="transmembrane region" description="Helical" evidence="10">
    <location>
        <begin position="113"/>
        <end position="133"/>
    </location>
</feature>
<evidence type="ECO:0000256" key="2">
    <source>
        <dbReference type="ARBA" id="ARBA00006024"/>
    </source>
</evidence>
<dbReference type="InterPro" id="IPR044492">
    <property type="entry name" value="P_typ_ATPase_HD_dom"/>
</dbReference>
<dbReference type="NCBIfam" id="TIGR01494">
    <property type="entry name" value="ATPase_P-type"/>
    <property type="match status" value="1"/>
</dbReference>
<dbReference type="Pfam" id="PF19335">
    <property type="entry name" value="HMBD"/>
    <property type="match status" value="2"/>
</dbReference>
<dbReference type="Gene3D" id="3.40.50.1000">
    <property type="entry name" value="HAD superfamily/HAD-like"/>
    <property type="match status" value="1"/>
</dbReference>
<evidence type="ECO:0000256" key="5">
    <source>
        <dbReference type="ARBA" id="ARBA00022741"/>
    </source>
</evidence>
<dbReference type="InterPro" id="IPR023214">
    <property type="entry name" value="HAD_sf"/>
</dbReference>
<dbReference type="InterPro" id="IPR045800">
    <property type="entry name" value="HMBD"/>
</dbReference>
<comment type="subcellular location">
    <subcellularLocation>
        <location evidence="10">Cell membrane</location>
    </subcellularLocation>
    <subcellularLocation>
        <location evidence="1">Endomembrane system</location>
        <topology evidence="1">Multi-pass membrane protein</topology>
    </subcellularLocation>
</comment>
<evidence type="ECO:0000256" key="9">
    <source>
        <dbReference type="ARBA" id="ARBA00023136"/>
    </source>
</evidence>
<dbReference type="CDD" id="cd02094">
    <property type="entry name" value="P-type_ATPase_Cu-like"/>
    <property type="match status" value="1"/>
</dbReference>
<dbReference type="PRINTS" id="PR00943">
    <property type="entry name" value="CUATPASE"/>
</dbReference>
<dbReference type="SFLD" id="SFLDF00027">
    <property type="entry name" value="p-type_atpase"/>
    <property type="match status" value="1"/>
</dbReference>
<gene>
    <name evidence="13" type="ORF">EZI54_01315</name>
</gene>
<keyword evidence="8 10" id="KW-1133">Transmembrane helix</keyword>
<dbReference type="InterPro" id="IPR008250">
    <property type="entry name" value="ATPase_P-typ_transduc_dom_A_sf"/>
</dbReference>
<feature type="transmembrane region" description="Helical" evidence="10">
    <location>
        <begin position="706"/>
        <end position="728"/>
    </location>
</feature>
<name>A0ABY1ZT71_9GAMM</name>
<feature type="domain" description="Heavy metal binding" evidence="12">
    <location>
        <begin position="34"/>
        <end position="60"/>
    </location>
</feature>
<dbReference type="NCBIfam" id="TIGR01511">
    <property type="entry name" value="ATPase-IB1_Cu"/>
    <property type="match status" value="1"/>
</dbReference>
<accession>A0ABY1ZT71</accession>
<dbReference type="SUPFAM" id="SSF81653">
    <property type="entry name" value="Calcium ATPase, transduction domain A"/>
    <property type="match status" value="1"/>
</dbReference>
<dbReference type="InterPro" id="IPR023298">
    <property type="entry name" value="ATPase_P-typ_TM_dom_sf"/>
</dbReference>
<proteinExistence type="inferred from homology"/>
<evidence type="ECO:0000256" key="10">
    <source>
        <dbReference type="RuleBase" id="RU362081"/>
    </source>
</evidence>
<dbReference type="InterPro" id="IPR023299">
    <property type="entry name" value="ATPase_P-typ_cyto_dom_N"/>
</dbReference>
<dbReference type="Pfam" id="PF00122">
    <property type="entry name" value="E1-E2_ATPase"/>
    <property type="match status" value="1"/>
</dbReference>
<keyword evidence="14" id="KW-1185">Reference proteome</keyword>
<dbReference type="EMBL" id="SJDL01000001">
    <property type="protein sequence ID" value="TBW59657.1"/>
    <property type="molecule type" value="Genomic_DNA"/>
</dbReference>
<evidence type="ECO:0000256" key="4">
    <source>
        <dbReference type="ARBA" id="ARBA00022723"/>
    </source>
</evidence>
<dbReference type="InterPro" id="IPR059000">
    <property type="entry name" value="ATPase_P-type_domA"/>
</dbReference>